<dbReference type="GO" id="GO:0009897">
    <property type="term" value="C:external side of plasma membrane"/>
    <property type="evidence" value="ECO:0007669"/>
    <property type="project" value="TreeGrafter"/>
</dbReference>
<protein>
    <submittedName>
        <fullName evidence="4">CD1c molecule</fullName>
    </submittedName>
</protein>
<dbReference type="InterPro" id="IPR013783">
    <property type="entry name" value="Ig-like_fold"/>
</dbReference>
<dbReference type="PROSITE" id="PS00290">
    <property type="entry name" value="IG_MHC"/>
    <property type="match status" value="1"/>
</dbReference>
<dbReference type="InterPro" id="IPR011162">
    <property type="entry name" value="MHC_I/II-like_Ag-recog"/>
</dbReference>
<comment type="caution">
    <text evidence="4">The sequence shown here is derived from an EMBL/GenBank/DDBJ whole genome shotgun (WGS) entry which is preliminary data.</text>
</comment>
<dbReference type="eggNOG" id="ENOG502SJH6">
    <property type="taxonomic scope" value="Eukaryota"/>
</dbReference>
<dbReference type="InterPro" id="IPR036179">
    <property type="entry name" value="Ig-like_dom_sf"/>
</dbReference>
<organism evidence="4 5">
    <name type="scientific">Alligator mississippiensis</name>
    <name type="common">American alligator</name>
    <dbReference type="NCBI Taxonomy" id="8496"/>
    <lineage>
        <taxon>Eukaryota</taxon>
        <taxon>Metazoa</taxon>
        <taxon>Chordata</taxon>
        <taxon>Craniata</taxon>
        <taxon>Vertebrata</taxon>
        <taxon>Euteleostomi</taxon>
        <taxon>Archelosauria</taxon>
        <taxon>Archosauria</taxon>
        <taxon>Crocodylia</taxon>
        <taxon>Alligatoridae</taxon>
        <taxon>Alligatorinae</taxon>
        <taxon>Alligator</taxon>
    </lineage>
</organism>
<accession>A0A151MP18</accession>
<dbReference type="Gene3D" id="2.60.40.10">
    <property type="entry name" value="Immunoglobulins"/>
    <property type="match status" value="1"/>
</dbReference>
<dbReference type="GO" id="GO:0048006">
    <property type="term" value="P:antigen processing and presentation, endogenous lipid antigen via MHC class Ib"/>
    <property type="evidence" value="ECO:0007669"/>
    <property type="project" value="TreeGrafter"/>
</dbReference>
<dbReference type="PANTHER" id="PTHR16675:SF160">
    <property type="entry name" value="T-CELL SURFACE GLYCOPROTEIN CD1A"/>
    <property type="match status" value="1"/>
</dbReference>
<keyword evidence="2" id="KW-0812">Transmembrane</keyword>
<dbReference type="Gene3D" id="3.30.500.10">
    <property type="entry name" value="MHC class I-like antigen recognition-like"/>
    <property type="match status" value="1"/>
</dbReference>
<keyword evidence="1" id="KW-0325">Glycoprotein</keyword>
<dbReference type="Pfam" id="PF07654">
    <property type="entry name" value="C1-set"/>
    <property type="match status" value="1"/>
</dbReference>
<keyword evidence="2" id="KW-0472">Membrane</keyword>
<dbReference type="PANTHER" id="PTHR16675">
    <property type="entry name" value="MHC CLASS I-RELATED"/>
    <property type="match status" value="1"/>
</dbReference>
<dbReference type="InterPro" id="IPR011161">
    <property type="entry name" value="MHC_I-like_Ag-recog"/>
</dbReference>
<dbReference type="InterPro" id="IPR003597">
    <property type="entry name" value="Ig_C1-set"/>
</dbReference>
<dbReference type="InterPro" id="IPR050208">
    <property type="entry name" value="MHC_class-I_related"/>
</dbReference>
<reference evidence="4 5" key="1">
    <citation type="journal article" date="2012" name="Genome Biol.">
        <title>Sequencing three crocodilian genomes to illuminate the evolution of archosaurs and amniotes.</title>
        <authorList>
            <person name="St John J.A."/>
            <person name="Braun E.L."/>
            <person name="Isberg S.R."/>
            <person name="Miles L.G."/>
            <person name="Chong A.Y."/>
            <person name="Gongora J."/>
            <person name="Dalzell P."/>
            <person name="Moran C."/>
            <person name="Bed'hom B."/>
            <person name="Abzhanov A."/>
            <person name="Burgess S.C."/>
            <person name="Cooksey A.M."/>
            <person name="Castoe T.A."/>
            <person name="Crawford N.G."/>
            <person name="Densmore L.D."/>
            <person name="Drew J.C."/>
            <person name="Edwards S.V."/>
            <person name="Faircloth B.C."/>
            <person name="Fujita M.K."/>
            <person name="Greenwold M.J."/>
            <person name="Hoffmann F.G."/>
            <person name="Howard J.M."/>
            <person name="Iguchi T."/>
            <person name="Janes D.E."/>
            <person name="Khan S.Y."/>
            <person name="Kohno S."/>
            <person name="de Koning A.J."/>
            <person name="Lance S.L."/>
            <person name="McCarthy F.M."/>
            <person name="McCormack J.E."/>
            <person name="Merchant M.E."/>
            <person name="Peterson D.G."/>
            <person name="Pollock D.D."/>
            <person name="Pourmand N."/>
            <person name="Raney B.J."/>
            <person name="Roessler K.A."/>
            <person name="Sanford J.R."/>
            <person name="Sawyer R.H."/>
            <person name="Schmidt C.J."/>
            <person name="Triplett E.W."/>
            <person name="Tuberville T.D."/>
            <person name="Venegas-Anaya M."/>
            <person name="Howard J.T."/>
            <person name="Jarvis E.D."/>
            <person name="Guillette L.J.Jr."/>
            <person name="Glenn T.C."/>
            <person name="Green R.E."/>
            <person name="Ray D.A."/>
        </authorList>
    </citation>
    <scope>NUCLEOTIDE SEQUENCE [LARGE SCALE GENOMIC DNA]</scope>
    <source>
        <strain evidence="4">KSC_2009_1</strain>
    </source>
</reference>
<dbReference type="PROSITE" id="PS50835">
    <property type="entry name" value="IG_LIKE"/>
    <property type="match status" value="1"/>
</dbReference>
<keyword evidence="5" id="KW-1185">Reference proteome</keyword>
<dbReference type="SUPFAM" id="SSF48726">
    <property type="entry name" value="Immunoglobulin"/>
    <property type="match status" value="1"/>
</dbReference>
<dbReference type="GO" id="GO:0001916">
    <property type="term" value="P:positive regulation of T cell mediated cytotoxicity"/>
    <property type="evidence" value="ECO:0007669"/>
    <property type="project" value="TreeGrafter"/>
</dbReference>
<evidence type="ECO:0000256" key="1">
    <source>
        <dbReference type="ARBA" id="ARBA00023180"/>
    </source>
</evidence>
<dbReference type="Proteomes" id="UP000050525">
    <property type="component" value="Unassembled WGS sequence"/>
</dbReference>
<dbReference type="GO" id="GO:0005615">
    <property type="term" value="C:extracellular space"/>
    <property type="evidence" value="ECO:0007669"/>
    <property type="project" value="TreeGrafter"/>
</dbReference>
<dbReference type="InterPro" id="IPR037055">
    <property type="entry name" value="MHC_I-like_Ag-recog_sf"/>
</dbReference>
<dbReference type="STRING" id="8496.A0A151MP18"/>
<dbReference type="SUPFAM" id="SSF54452">
    <property type="entry name" value="MHC antigen-recognition domain"/>
    <property type="match status" value="1"/>
</dbReference>
<dbReference type="InterPro" id="IPR003006">
    <property type="entry name" value="Ig/MHC_CS"/>
</dbReference>
<keyword evidence="2" id="KW-1133">Transmembrane helix</keyword>
<evidence type="ECO:0000313" key="5">
    <source>
        <dbReference type="Proteomes" id="UP000050525"/>
    </source>
</evidence>
<proteinExistence type="predicted"/>
<evidence type="ECO:0000259" key="3">
    <source>
        <dbReference type="PROSITE" id="PS50835"/>
    </source>
</evidence>
<evidence type="ECO:0000256" key="2">
    <source>
        <dbReference type="SAM" id="Phobius"/>
    </source>
</evidence>
<feature type="transmembrane region" description="Helical" evidence="2">
    <location>
        <begin position="269"/>
        <end position="293"/>
    </location>
</feature>
<dbReference type="GO" id="GO:0006955">
    <property type="term" value="P:immune response"/>
    <property type="evidence" value="ECO:0007669"/>
    <property type="project" value="TreeGrafter"/>
</dbReference>
<dbReference type="InterPro" id="IPR007110">
    <property type="entry name" value="Ig-like_dom"/>
</dbReference>
<dbReference type="GO" id="GO:0030884">
    <property type="term" value="F:exogenous lipid antigen binding"/>
    <property type="evidence" value="ECO:0007669"/>
    <property type="project" value="TreeGrafter"/>
</dbReference>
<dbReference type="GO" id="GO:0030883">
    <property type="term" value="F:endogenous lipid antigen binding"/>
    <property type="evidence" value="ECO:0007669"/>
    <property type="project" value="TreeGrafter"/>
</dbReference>
<sequence length="309" mass="35006">MESHNLRVLQTATFHDAVSLDACGVALLGDMETNSLDCSTCPIHFCQPWAQRALSLEHWRNLELMIHMYLNNFIHQVKQWAEHLNLTFPFVIQGSIGCELHPNGTSRGFYTAALEGEDFVSFDRDTQEWVAWREDELTRYVRDSLNRNKGTVDMLHFFLNTTCIKDLGSFLRYGKEALERQEHPVAVVFAREPPLTPGLLTPSLHLVCRVTGFHPQPIHVSWLRDGEKLRSTLAVAPEYGHRYACQVEHSSLQAGGLIIPWANTSHSKAGWTVGISILVLLIATGTAVMVIWLGRCRSYEDIRTEDLQP</sequence>
<dbReference type="Pfam" id="PF16497">
    <property type="entry name" value="MHC_I_3"/>
    <property type="match status" value="1"/>
</dbReference>
<dbReference type="GO" id="GO:0071723">
    <property type="term" value="F:lipopeptide binding"/>
    <property type="evidence" value="ECO:0007669"/>
    <property type="project" value="TreeGrafter"/>
</dbReference>
<dbReference type="AlphaFoldDB" id="A0A151MP18"/>
<gene>
    <name evidence="4" type="primary">CD1C</name>
    <name evidence="4" type="ORF">Y1Q_0013083</name>
</gene>
<feature type="domain" description="Ig-like" evidence="3">
    <location>
        <begin position="184"/>
        <end position="251"/>
    </location>
</feature>
<name>A0A151MP18_ALLMI</name>
<dbReference type="SMART" id="SM00407">
    <property type="entry name" value="IGc1"/>
    <property type="match status" value="1"/>
</dbReference>
<dbReference type="EMBL" id="AKHW03005634">
    <property type="protein sequence ID" value="KYO26252.1"/>
    <property type="molecule type" value="Genomic_DNA"/>
</dbReference>
<evidence type="ECO:0000313" key="4">
    <source>
        <dbReference type="EMBL" id="KYO26252.1"/>
    </source>
</evidence>
<dbReference type="GO" id="GO:0048007">
    <property type="term" value="P:antigen processing and presentation, exogenous lipid antigen via MHC class Ib"/>
    <property type="evidence" value="ECO:0007669"/>
    <property type="project" value="TreeGrafter"/>
</dbReference>